<dbReference type="GO" id="GO:0005886">
    <property type="term" value="C:plasma membrane"/>
    <property type="evidence" value="ECO:0007669"/>
    <property type="project" value="TreeGrafter"/>
</dbReference>
<dbReference type="Gene3D" id="3.40.1690.10">
    <property type="entry name" value="secretion proteins EscU"/>
    <property type="match status" value="1"/>
</dbReference>
<dbReference type="Gene3D" id="6.10.250.2080">
    <property type="match status" value="1"/>
</dbReference>
<keyword evidence="2" id="KW-1133">Transmembrane helix</keyword>
<evidence type="ECO:0000256" key="2">
    <source>
        <dbReference type="SAM" id="Phobius"/>
    </source>
</evidence>
<dbReference type="PANTHER" id="PTHR30531:SF12">
    <property type="entry name" value="FLAGELLAR BIOSYNTHETIC PROTEIN FLHB"/>
    <property type="match status" value="1"/>
</dbReference>
<dbReference type="EMBL" id="JABCQN010000001">
    <property type="protein sequence ID" value="MBF0869411.1"/>
    <property type="molecule type" value="Genomic_DNA"/>
</dbReference>
<dbReference type="GO" id="GO:0009306">
    <property type="term" value="P:protein secretion"/>
    <property type="evidence" value="ECO:0007669"/>
    <property type="project" value="InterPro"/>
</dbReference>
<reference evidence="3" key="2">
    <citation type="submission" date="2020-11" db="EMBL/GenBank/DDBJ databases">
        <title>Description of novel Gluconobacter species.</title>
        <authorList>
            <person name="Cleenwerck I."/>
            <person name="Cnockaert M."/>
            <person name="Borremans W."/>
            <person name="Wieme A.D."/>
            <person name="De Vuyst L."/>
            <person name="Vandamme P."/>
        </authorList>
    </citation>
    <scope>NUCLEOTIDE SEQUENCE</scope>
    <source>
        <strain evidence="3">R71697</strain>
    </source>
</reference>
<organism evidence="3 4">
    <name type="scientific">Gluconobacter japonicus</name>
    <dbReference type="NCBI Taxonomy" id="376620"/>
    <lineage>
        <taxon>Bacteria</taxon>
        <taxon>Pseudomonadati</taxon>
        <taxon>Pseudomonadota</taxon>
        <taxon>Alphaproteobacteria</taxon>
        <taxon>Acetobacterales</taxon>
        <taxon>Acetobacteraceae</taxon>
        <taxon>Gluconobacter</taxon>
    </lineage>
</organism>
<dbReference type="PRINTS" id="PR00950">
    <property type="entry name" value="TYPE3IMSPROT"/>
</dbReference>
<protein>
    <submittedName>
        <fullName evidence="3">EscU/YscU/HrcU family type III secretion system export apparatus switch protein</fullName>
    </submittedName>
</protein>
<evidence type="ECO:0000313" key="3">
    <source>
        <dbReference type="EMBL" id="MBF0869411.1"/>
    </source>
</evidence>
<keyword evidence="2" id="KW-0812">Transmembrane</keyword>
<evidence type="ECO:0000256" key="1">
    <source>
        <dbReference type="ARBA" id="ARBA00010690"/>
    </source>
</evidence>
<dbReference type="Pfam" id="PF01312">
    <property type="entry name" value="Bac_export_2"/>
    <property type="match status" value="1"/>
</dbReference>
<dbReference type="InterPro" id="IPR006135">
    <property type="entry name" value="T3SS_substrate_exporter"/>
</dbReference>
<accession>A0A9Q2FJB4</accession>
<proteinExistence type="inferred from homology"/>
<dbReference type="RefSeq" id="WP_194257348.1">
    <property type="nucleotide sequence ID" value="NZ_JABCQN010000001.1"/>
</dbReference>
<name>A0A9Q2FJB4_GLUJA</name>
<feature type="transmembrane region" description="Helical" evidence="2">
    <location>
        <begin position="34"/>
        <end position="52"/>
    </location>
</feature>
<dbReference type="InterPro" id="IPR029025">
    <property type="entry name" value="T3SS_substrate_exporter_C"/>
</dbReference>
<dbReference type="AlphaFoldDB" id="A0A9Q2FJB4"/>
<dbReference type="SUPFAM" id="SSF160544">
    <property type="entry name" value="EscU C-terminal domain-like"/>
    <property type="match status" value="1"/>
</dbReference>
<comment type="similarity">
    <text evidence="1">Belongs to the type III secretion exporter family.</text>
</comment>
<feature type="transmembrane region" description="Helical" evidence="2">
    <location>
        <begin position="90"/>
        <end position="114"/>
    </location>
</feature>
<feature type="transmembrane region" description="Helical" evidence="2">
    <location>
        <begin position="147"/>
        <end position="166"/>
    </location>
</feature>
<dbReference type="Proteomes" id="UP000661006">
    <property type="component" value="Unassembled WGS sequence"/>
</dbReference>
<comment type="caution">
    <text evidence="3">The sequence shown here is derived from an EMBL/GenBank/DDBJ whole genome shotgun (WGS) entry which is preliminary data.</text>
</comment>
<dbReference type="GeneID" id="81473228"/>
<sequence length="358" mass="38786">MADAEDRTEAPSQQRLQKARDDGQIVLSREAMSFIVLMAGILGVFTLLPFLVTDFVRSMQSLMANAGTVSMVQDGLLVATEHSIVAGLKLAIPVAGLVTGLTLAAGFLQTGFLIHPASLLPKMSRVSPMAGLTRILGGGTLPDTFKAVIKLLIFTAVLWHLAKGIIPDARSMTGLTTAAILTKIAHLGFSGAISMALAQLVIAGGDIFWMRFRHTAKLKMSREELKEEYRNTEGDPHIKGQLKALRARRAKQRMMEAVKNATVVVTNPTHYSVALVYEKGKSSAPRIVAKGMDDLAARIREMAQDHRVPVVSNPPLARALFPLPLESEIPAEHFKVVAAIIAYVWKLKRPGSRSTPAE</sequence>
<dbReference type="PANTHER" id="PTHR30531">
    <property type="entry name" value="FLAGELLAR BIOSYNTHETIC PROTEIN FLHB"/>
    <property type="match status" value="1"/>
</dbReference>
<reference evidence="3" key="1">
    <citation type="submission" date="2020-04" db="EMBL/GenBank/DDBJ databases">
        <authorList>
            <person name="Sombolestani A."/>
        </authorList>
    </citation>
    <scope>NUCLEOTIDE SEQUENCE</scope>
    <source>
        <strain evidence="3">R71697</strain>
    </source>
</reference>
<gene>
    <name evidence="3" type="ORF">HKD32_00870</name>
</gene>
<keyword evidence="2" id="KW-0472">Membrane</keyword>
<feature type="transmembrane region" description="Helical" evidence="2">
    <location>
        <begin position="186"/>
        <end position="210"/>
    </location>
</feature>
<evidence type="ECO:0000313" key="4">
    <source>
        <dbReference type="Proteomes" id="UP000661006"/>
    </source>
</evidence>